<keyword evidence="6" id="KW-0560">Oxidoreductase</keyword>
<dbReference type="InterPro" id="IPR006657">
    <property type="entry name" value="MoPterin_dinucl-bd_dom"/>
</dbReference>
<dbReference type="PROSITE" id="PS51669">
    <property type="entry name" value="4FE4S_MOW_BIS_MGD"/>
    <property type="match status" value="1"/>
</dbReference>
<dbReference type="GO" id="GO:0043546">
    <property type="term" value="F:molybdopterin cofactor binding"/>
    <property type="evidence" value="ECO:0007669"/>
    <property type="project" value="InterPro"/>
</dbReference>
<dbReference type="GO" id="GO:0009061">
    <property type="term" value="P:anaerobic respiration"/>
    <property type="evidence" value="ECO:0007669"/>
    <property type="project" value="TreeGrafter"/>
</dbReference>
<dbReference type="FunFam" id="3.40.228.10:FF:000002">
    <property type="entry name" value="Formate dehydrogenase subunit alpha"/>
    <property type="match status" value="1"/>
</dbReference>
<dbReference type="Gene3D" id="2.20.25.90">
    <property type="entry name" value="ADC-like domains"/>
    <property type="match status" value="1"/>
</dbReference>
<dbReference type="InterPro" id="IPR006656">
    <property type="entry name" value="Mopterin_OxRdtase"/>
</dbReference>
<keyword evidence="12" id="KW-1185">Reference proteome</keyword>
<comment type="similarity">
    <text evidence="3">Belongs to the prokaryotic molybdopterin-containing oxidoreductase family.</text>
</comment>
<name>A0A1B1UDS3_9BRAD</name>
<evidence type="ECO:0000313" key="11">
    <source>
        <dbReference type="EMBL" id="ANW00914.1"/>
    </source>
</evidence>
<dbReference type="SUPFAM" id="SSF53706">
    <property type="entry name" value="Formate dehydrogenase/DMSO reductase, domains 1-3"/>
    <property type="match status" value="1"/>
</dbReference>
<keyword evidence="4" id="KW-0004">4Fe-4S</keyword>
<evidence type="ECO:0000256" key="9">
    <source>
        <dbReference type="SAM" id="MobiDB-lite"/>
    </source>
</evidence>
<keyword evidence="5" id="KW-0479">Metal-binding</keyword>
<dbReference type="CDD" id="cd02792">
    <property type="entry name" value="MopB_CT_Formate-Dh-Na-like"/>
    <property type="match status" value="1"/>
</dbReference>
<dbReference type="STRING" id="1274631.LMTR13_12765"/>
<protein>
    <submittedName>
        <fullName evidence="11">Formate dehydrogenase</fullName>
    </submittedName>
</protein>
<evidence type="ECO:0000313" key="12">
    <source>
        <dbReference type="Proteomes" id="UP000092839"/>
    </source>
</evidence>
<dbReference type="EMBL" id="CP016428">
    <property type="protein sequence ID" value="ANW00914.1"/>
    <property type="molecule type" value="Genomic_DNA"/>
</dbReference>
<dbReference type="GO" id="GO:0016491">
    <property type="term" value="F:oxidoreductase activity"/>
    <property type="evidence" value="ECO:0007669"/>
    <property type="project" value="UniProtKB-KW"/>
</dbReference>
<dbReference type="Pfam" id="PF00384">
    <property type="entry name" value="Molybdopterin"/>
    <property type="match status" value="1"/>
</dbReference>
<dbReference type="Gene3D" id="3.40.228.10">
    <property type="entry name" value="Dimethylsulfoxide Reductase, domain 2"/>
    <property type="match status" value="1"/>
</dbReference>
<dbReference type="AlphaFoldDB" id="A0A1B1UDS3"/>
<evidence type="ECO:0000256" key="4">
    <source>
        <dbReference type="ARBA" id="ARBA00022485"/>
    </source>
</evidence>
<reference evidence="11 12" key="1">
    <citation type="submission" date="2016-07" db="EMBL/GenBank/DDBJ databases">
        <title>Complete genome sequence of Bradyrhizobium icense LMTR 13T, a potential inoculant strain isolated from lima bean (Phaseolus lunatus) in Peru.</title>
        <authorList>
            <person name="Ormeno-Orrillo E."/>
            <person name="Duran D."/>
            <person name="Rogel M.A."/>
            <person name="Rey L."/>
            <person name="Imperial J."/>
            <person name="Ruiz-Argueso T."/>
            <person name="Martinez-Romero E."/>
        </authorList>
    </citation>
    <scope>NUCLEOTIDE SEQUENCE [LARGE SCALE GENOMIC DNA]</scope>
    <source>
        <strain evidence="11 12">LMTR 13</strain>
    </source>
</reference>
<proteinExistence type="inferred from homology"/>
<dbReference type="PANTHER" id="PTHR43598">
    <property type="entry name" value="TUNGSTEN-CONTAINING FORMYLMETHANOFURAN DEHYDROGENASE 2 SUBUNIT B"/>
    <property type="match status" value="1"/>
</dbReference>
<evidence type="ECO:0000256" key="2">
    <source>
        <dbReference type="ARBA" id="ARBA00004196"/>
    </source>
</evidence>
<dbReference type="GO" id="GO:0030313">
    <property type="term" value="C:cell envelope"/>
    <property type="evidence" value="ECO:0007669"/>
    <property type="project" value="UniProtKB-SubCell"/>
</dbReference>
<keyword evidence="8" id="KW-0411">Iron-sulfur</keyword>
<feature type="domain" description="4Fe-4S Mo/W bis-MGD-type" evidence="10">
    <location>
        <begin position="1"/>
        <end position="45"/>
    </location>
</feature>
<dbReference type="Gene3D" id="3.40.50.740">
    <property type="match status" value="1"/>
</dbReference>
<dbReference type="FunFam" id="2.40.40.20:FF:000013">
    <property type="entry name" value="Dimethyl sulfoxide reductase subunit A"/>
    <property type="match status" value="1"/>
</dbReference>
<evidence type="ECO:0000259" key="10">
    <source>
        <dbReference type="PROSITE" id="PS51669"/>
    </source>
</evidence>
<dbReference type="Proteomes" id="UP000092839">
    <property type="component" value="Chromosome"/>
</dbReference>
<feature type="region of interest" description="Disordered" evidence="9">
    <location>
        <begin position="735"/>
        <end position="759"/>
    </location>
</feature>
<comment type="subcellular location">
    <subcellularLocation>
        <location evidence="2">Cell envelope</location>
    </subcellularLocation>
</comment>
<evidence type="ECO:0000256" key="5">
    <source>
        <dbReference type="ARBA" id="ARBA00022723"/>
    </source>
</evidence>
<evidence type="ECO:0000256" key="3">
    <source>
        <dbReference type="ARBA" id="ARBA00010312"/>
    </source>
</evidence>
<dbReference type="PANTHER" id="PTHR43598:SF1">
    <property type="entry name" value="FORMATE DEHYDROGENASE-O MAJOR SUBUNIT"/>
    <property type="match status" value="1"/>
</dbReference>
<accession>A0A1B1UDS3</accession>
<keyword evidence="7" id="KW-0408">Iron</keyword>
<dbReference type="InterPro" id="IPR006963">
    <property type="entry name" value="Mopterin_OxRdtase_4Fe-4S_dom"/>
</dbReference>
<evidence type="ECO:0000256" key="6">
    <source>
        <dbReference type="ARBA" id="ARBA00023002"/>
    </source>
</evidence>
<evidence type="ECO:0000256" key="8">
    <source>
        <dbReference type="ARBA" id="ARBA00023014"/>
    </source>
</evidence>
<dbReference type="KEGG" id="bic:LMTR13_12765"/>
<dbReference type="SUPFAM" id="SSF50692">
    <property type="entry name" value="ADC-like"/>
    <property type="match status" value="1"/>
</dbReference>
<feature type="compositionally biased region" description="Basic and acidic residues" evidence="9">
    <location>
        <begin position="749"/>
        <end position="759"/>
    </location>
</feature>
<dbReference type="GO" id="GO:0030151">
    <property type="term" value="F:molybdenum ion binding"/>
    <property type="evidence" value="ECO:0007669"/>
    <property type="project" value="TreeGrafter"/>
</dbReference>
<dbReference type="GO" id="GO:0051539">
    <property type="term" value="F:4 iron, 4 sulfur cluster binding"/>
    <property type="evidence" value="ECO:0007669"/>
    <property type="project" value="UniProtKB-KW"/>
</dbReference>
<dbReference type="Gene3D" id="2.40.40.20">
    <property type="match status" value="1"/>
</dbReference>
<sequence>MGCSIWAEVKNGVWIGQEPTFESPINMGTHCAKGAATRELVIGERRLKYPTKLVNGKWERISWDQAINEIGDKLLQIREQSGPDSAYWLGSAKFSNEQAYLMRKFAAFWGSNNVDHQARICHSTTVAGVANVFGYGAMTNSFNDIQNSRSIFLIGGNPAEAHPVSMLHLLKAKEDGAKLIVIDPRFTRTARHANEYVRLRTGTDVAFMYGVLWHIFENGWEDKDFIKSRVYGMDAVRKEVKKWNPVETERVTGVPGEQVLRVARTMAENRPGTLIWCMGLTQSHIGNNKTRAATLVQMALGNMGVPGGGTNIFRGHDNVQGATDLGLLCHDLPGYYGLAEGAWRHWARVWDVDYEWLKGRFASKELMEQKGIPVSRWFDGVIENKENVDQPNKIRAMVYWGHAPNSQTRLPDLKKGMEQLDLMVVIDPVPTLSAVLSERRDGVFLLPAASTMECAGSVTNSQRALQWREKVVDPVFESKTDYEITHLLARKLGFVDQLFKHISMEGNQPLAEDITREFNQGMWTVGYSGQSPERLKLHMQHQDKFDTRTSLGMSAPVEGEYYGMPWPCWGTADIRHPGTPILYDESKSVAKGGLPFRARWGVEHNGTTLLAEGTYTKGSAIQDGYPEMTVAVLEKLGYVSQLSAREKVIIAAIAIDGYDPSLSKITEERARQLLGQMEAAEGGAITSNPQIPSASNSNQFPNISTRAREAIRAYVAEGPQGAKSGMHARQDKDLGEAEFGSPGAGRDQQPIRDGKNPRDKVLKVNWKTDLSGGIQRVAIANGLAPFGNGKARALVWNFPDAVPVHREPLHTPRRDLVKDYPTYNDRRDYRLPVLYRSIQEHDFTREFPMILTTGRLVEYEGGGDETRANKWLAELQQEMFVEINPHDARSKGVRDKDLVWIHSPSGGRIKVVAMVTERVGPGTVFLPFHFGGYWMGESIADRYPEGAAPWVVGESANTAGTYGYDVVTFMQEAKGTLCRVERA</sequence>
<organism evidence="11 12">
    <name type="scientific">Bradyrhizobium icense</name>
    <dbReference type="NCBI Taxonomy" id="1274631"/>
    <lineage>
        <taxon>Bacteria</taxon>
        <taxon>Pseudomonadati</taxon>
        <taxon>Pseudomonadota</taxon>
        <taxon>Alphaproteobacteria</taxon>
        <taxon>Hyphomicrobiales</taxon>
        <taxon>Nitrobacteraceae</taxon>
        <taxon>Bradyrhizobium</taxon>
    </lineage>
</organism>
<dbReference type="Pfam" id="PF01568">
    <property type="entry name" value="Molydop_binding"/>
    <property type="match status" value="1"/>
</dbReference>
<evidence type="ECO:0000256" key="1">
    <source>
        <dbReference type="ARBA" id="ARBA00001966"/>
    </source>
</evidence>
<evidence type="ECO:0000256" key="7">
    <source>
        <dbReference type="ARBA" id="ARBA00023004"/>
    </source>
</evidence>
<gene>
    <name evidence="11" type="ORF">LMTR13_12765</name>
</gene>
<comment type="cofactor">
    <cofactor evidence="1">
        <name>[4Fe-4S] cluster</name>
        <dbReference type="ChEBI" id="CHEBI:49883"/>
    </cofactor>
</comment>
<dbReference type="PIRSF" id="PIRSF036643">
    <property type="entry name" value="FDH_alpha"/>
    <property type="match status" value="1"/>
</dbReference>
<dbReference type="GO" id="GO:0009055">
    <property type="term" value="F:electron transfer activity"/>
    <property type="evidence" value="ECO:0007669"/>
    <property type="project" value="TreeGrafter"/>
</dbReference>
<dbReference type="InterPro" id="IPR009010">
    <property type="entry name" value="Asp_de-COase-like_dom_sf"/>
</dbReference>